<reference evidence="2" key="2">
    <citation type="submission" date="2023-05" db="EMBL/GenBank/DDBJ databases">
        <authorList>
            <consortium name="Lawrence Berkeley National Laboratory"/>
            <person name="Steindorff A."/>
            <person name="Hensen N."/>
            <person name="Bonometti L."/>
            <person name="Westerberg I."/>
            <person name="Brannstrom I.O."/>
            <person name="Guillou S."/>
            <person name="Cros-Aarteil S."/>
            <person name="Calhoun S."/>
            <person name="Haridas S."/>
            <person name="Kuo A."/>
            <person name="Mondo S."/>
            <person name="Pangilinan J."/>
            <person name="Riley R."/>
            <person name="Labutti K."/>
            <person name="Andreopoulos B."/>
            <person name="Lipzen A."/>
            <person name="Chen C."/>
            <person name="Yanf M."/>
            <person name="Daum C."/>
            <person name="Ng V."/>
            <person name="Clum A."/>
            <person name="Ohm R."/>
            <person name="Martin F."/>
            <person name="Silar P."/>
            <person name="Natvig D."/>
            <person name="Lalanne C."/>
            <person name="Gautier V."/>
            <person name="Ament-Velasquez S.L."/>
            <person name="Kruys A."/>
            <person name="Hutchinson M.I."/>
            <person name="Powell A.J."/>
            <person name="Barry K."/>
            <person name="Miller A.N."/>
            <person name="Grigoriev I.V."/>
            <person name="Debuchy R."/>
            <person name="Gladieux P."/>
            <person name="Thoren M.H."/>
            <person name="Johannesson H."/>
        </authorList>
    </citation>
    <scope>NUCLEOTIDE SEQUENCE</scope>
    <source>
        <strain evidence="2">PSN243</strain>
    </source>
</reference>
<dbReference type="EMBL" id="MU865978">
    <property type="protein sequence ID" value="KAK4444324.1"/>
    <property type="molecule type" value="Genomic_DNA"/>
</dbReference>
<organism evidence="2 3">
    <name type="scientific">Podospora aff. communis PSN243</name>
    <dbReference type="NCBI Taxonomy" id="3040156"/>
    <lineage>
        <taxon>Eukaryota</taxon>
        <taxon>Fungi</taxon>
        <taxon>Dikarya</taxon>
        <taxon>Ascomycota</taxon>
        <taxon>Pezizomycotina</taxon>
        <taxon>Sordariomycetes</taxon>
        <taxon>Sordariomycetidae</taxon>
        <taxon>Sordariales</taxon>
        <taxon>Podosporaceae</taxon>
        <taxon>Podospora</taxon>
    </lineage>
</organism>
<evidence type="ECO:0000313" key="3">
    <source>
        <dbReference type="Proteomes" id="UP001321760"/>
    </source>
</evidence>
<gene>
    <name evidence="2" type="ORF">QBC34DRAFT_184849</name>
</gene>
<feature type="region of interest" description="Disordered" evidence="1">
    <location>
        <begin position="140"/>
        <end position="175"/>
    </location>
</feature>
<proteinExistence type="predicted"/>
<name>A0AAV9G856_9PEZI</name>
<comment type="caution">
    <text evidence="2">The sequence shown here is derived from an EMBL/GenBank/DDBJ whole genome shotgun (WGS) entry which is preliminary data.</text>
</comment>
<evidence type="ECO:0000313" key="2">
    <source>
        <dbReference type="EMBL" id="KAK4444324.1"/>
    </source>
</evidence>
<reference evidence="2" key="1">
    <citation type="journal article" date="2023" name="Mol. Phylogenet. Evol.">
        <title>Genome-scale phylogeny and comparative genomics of the fungal order Sordariales.</title>
        <authorList>
            <person name="Hensen N."/>
            <person name="Bonometti L."/>
            <person name="Westerberg I."/>
            <person name="Brannstrom I.O."/>
            <person name="Guillou S."/>
            <person name="Cros-Aarteil S."/>
            <person name="Calhoun S."/>
            <person name="Haridas S."/>
            <person name="Kuo A."/>
            <person name="Mondo S."/>
            <person name="Pangilinan J."/>
            <person name="Riley R."/>
            <person name="LaButti K."/>
            <person name="Andreopoulos B."/>
            <person name="Lipzen A."/>
            <person name="Chen C."/>
            <person name="Yan M."/>
            <person name="Daum C."/>
            <person name="Ng V."/>
            <person name="Clum A."/>
            <person name="Steindorff A."/>
            <person name="Ohm R.A."/>
            <person name="Martin F."/>
            <person name="Silar P."/>
            <person name="Natvig D.O."/>
            <person name="Lalanne C."/>
            <person name="Gautier V."/>
            <person name="Ament-Velasquez S.L."/>
            <person name="Kruys A."/>
            <person name="Hutchinson M.I."/>
            <person name="Powell A.J."/>
            <person name="Barry K."/>
            <person name="Miller A.N."/>
            <person name="Grigoriev I.V."/>
            <person name="Debuchy R."/>
            <person name="Gladieux P."/>
            <person name="Hiltunen Thoren M."/>
            <person name="Johannesson H."/>
        </authorList>
    </citation>
    <scope>NUCLEOTIDE SEQUENCE</scope>
    <source>
        <strain evidence="2">PSN243</strain>
    </source>
</reference>
<feature type="region of interest" description="Disordered" evidence="1">
    <location>
        <begin position="187"/>
        <end position="210"/>
    </location>
</feature>
<sequence length="210" mass="23440">MPNIKPPTAPKDCVLSPSTLSIKTIAIWLLLPALPYSHISRLNFDWRYGVSLRSLPRRTQVSVCRVCRAWLTAIWFVRHGALPCSPPTRKREELQWNNIRPTANTTENTKQPSISSTFLRVSPGVAELGYHEILRTATMEAHGAHPSSRDSSTPSQQTSTSFDAHDNGHTIPGEHCHHLLRVRNTRGLSKADGIQPTSSGRSKTQATRRH</sequence>
<evidence type="ECO:0008006" key="4">
    <source>
        <dbReference type="Google" id="ProtNLM"/>
    </source>
</evidence>
<keyword evidence="3" id="KW-1185">Reference proteome</keyword>
<protein>
    <recommendedName>
        <fullName evidence="4">F-box domain-containing protein</fullName>
    </recommendedName>
</protein>
<dbReference type="AlphaFoldDB" id="A0AAV9G856"/>
<evidence type="ECO:0000256" key="1">
    <source>
        <dbReference type="SAM" id="MobiDB-lite"/>
    </source>
</evidence>
<dbReference type="Proteomes" id="UP001321760">
    <property type="component" value="Unassembled WGS sequence"/>
</dbReference>
<feature type="compositionally biased region" description="Basic and acidic residues" evidence="1">
    <location>
        <begin position="163"/>
        <end position="175"/>
    </location>
</feature>
<accession>A0AAV9G856</accession>
<feature type="compositionally biased region" description="Polar residues" evidence="1">
    <location>
        <begin position="195"/>
        <end position="210"/>
    </location>
</feature>
<feature type="compositionally biased region" description="Low complexity" evidence="1">
    <location>
        <begin position="149"/>
        <end position="161"/>
    </location>
</feature>